<dbReference type="UniPathway" id="UPA01057">
    <property type="reaction ID" value="UER00163"/>
</dbReference>
<sequence length="473" mass="52571">MSDHHIIITPRETPLPIAQAAEAIQTALQQHGGEGSATLHPPGTLLMFRQPVQPLDPAGWLAAQSIRPRIFWRNREQDYAAAGIGIADALTFSGREQNSSVFNRLGEALAEKSRAARYFGGISFNSREQQDHDWKNFPAFSFILPILELSLENGECRLTCHIHSGAPPETLARIDEARALIASLQNESGDTEERFPALTGRTCSPDREGWIRNCRKAIATFAEGSTEKIMLARKTTLEFASACNPMLFLLRHPYPRNTTYRFYFEPEEGCAFLSFTPERLYRRDGSRLLTEALAGTCSKESAAMTDEYASRTLLGSEKDIREHRFVKDMIYNELLPACSQIEMEDDVQVLQLNRLAHLYTRCSAVLKPECKDDGNVLSILHPTPAVGGVPKEDAMRHIMELEPFSRGWYAGPVGWIMRDAAEFAVGIRSALVNGTTASLYSGAGLVRGSDPELEWNEVEQKIGDLLAITEGKA</sequence>
<evidence type="ECO:0000259" key="5">
    <source>
        <dbReference type="Pfam" id="PF00425"/>
    </source>
</evidence>
<accession>A0A165L2N0</accession>
<dbReference type="GO" id="GO:0000287">
    <property type="term" value="F:magnesium ion binding"/>
    <property type="evidence" value="ECO:0007669"/>
    <property type="project" value="UniProtKB-UniRule"/>
</dbReference>
<gene>
    <name evidence="4" type="primary">menF</name>
    <name evidence="6" type="ORF">A3K90_01860</name>
</gene>
<evidence type="ECO:0000256" key="2">
    <source>
        <dbReference type="ARBA" id="ARBA00005297"/>
    </source>
</evidence>
<feature type="active site" description="Proton donor" evidence="4">
    <location>
        <position position="278"/>
    </location>
</feature>
<dbReference type="EMBL" id="LVWG01000036">
    <property type="protein sequence ID" value="KZK73500.1"/>
    <property type="molecule type" value="Genomic_DNA"/>
</dbReference>
<comment type="pathway">
    <text evidence="4">Quinol/quinone metabolism; 1,4-dihydroxy-2-naphthoate biosynthesis; 1,4-dihydroxy-2-naphthoate from chorismate: step 1/7.</text>
</comment>
<dbReference type="Gene3D" id="3.60.120.10">
    <property type="entry name" value="Anthranilate synthase"/>
    <property type="match status" value="1"/>
</dbReference>
<comment type="cofactor">
    <cofactor evidence="4">
        <name>Mg(2+)</name>
        <dbReference type="ChEBI" id="CHEBI:18420"/>
    </cofactor>
</comment>
<dbReference type="InterPro" id="IPR034681">
    <property type="entry name" value="MenF"/>
</dbReference>
<reference evidence="6 7" key="1">
    <citation type="submission" date="2016-03" db="EMBL/GenBank/DDBJ databases">
        <title>Speciation and ecological success in dimly lit waters: horizontal gene transfer in a green sulfur bacteria bloom unveiled by metagenomic assembly.</title>
        <authorList>
            <person name="Llorens-Mares T."/>
            <person name="Liu Z."/>
            <person name="Allen L.Z."/>
            <person name="Rusch D.B."/>
            <person name="Craig M.T."/>
            <person name="Dupont C.L."/>
            <person name="Bryant D.A."/>
            <person name="Casamayor E.O."/>
        </authorList>
    </citation>
    <scope>NUCLEOTIDE SEQUENCE [LARGE SCALE GENOMIC DNA]</scope>
    <source>
        <strain evidence="6">CIII</strain>
    </source>
</reference>
<keyword evidence="4" id="KW-0460">Magnesium</keyword>
<evidence type="ECO:0000313" key="7">
    <source>
        <dbReference type="Proteomes" id="UP000076481"/>
    </source>
</evidence>
<dbReference type="InterPro" id="IPR005801">
    <property type="entry name" value="ADC_synthase"/>
</dbReference>
<dbReference type="Proteomes" id="UP000076481">
    <property type="component" value="Unassembled WGS sequence"/>
</dbReference>
<dbReference type="InterPro" id="IPR004561">
    <property type="entry name" value="IsoChor_synthase"/>
</dbReference>
<comment type="function">
    <text evidence="4">Catalyzes the conversion of chorismate to isochorismate.</text>
</comment>
<dbReference type="EC" id="5.4.4.2" evidence="4"/>
<dbReference type="PANTHER" id="PTHR42839:SF2">
    <property type="entry name" value="ISOCHORISMATE SYNTHASE ENTC"/>
    <property type="match status" value="1"/>
</dbReference>
<comment type="pathway">
    <text evidence="4">Quinol/quinone metabolism; menaquinone biosynthesis.</text>
</comment>
<dbReference type="UniPathway" id="UPA00079"/>
<dbReference type="InterPro" id="IPR015890">
    <property type="entry name" value="Chorismate_C"/>
</dbReference>
<evidence type="ECO:0000256" key="3">
    <source>
        <dbReference type="ARBA" id="ARBA00023235"/>
    </source>
</evidence>
<organism evidence="6 7">
    <name type="scientific">Pelodictyon luteolum</name>
    <dbReference type="NCBI Taxonomy" id="1100"/>
    <lineage>
        <taxon>Bacteria</taxon>
        <taxon>Pseudomonadati</taxon>
        <taxon>Chlorobiota</taxon>
        <taxon>Chlorobiia</taxon>
        <taxon>Chlorobiales</taxon>
        <taxon>Chlorobiaceae</taxon>
        <taxon>Chlorobium/Pelodictyon group</taxon>
        <taxon>Pelodictyon</taxon>
    </lineage>
</organism>
<dbReference type="SUPFAM" id="SSF56322">
    <property type="entry name" value="ADC synthase"/>
    <property type="match status" value="1"/>
</dbReference>
<comment type="caution">
    <text evidence="6">The sequence shown here is derived from an EMBL/GenBank/DDBJ whole genome shotgun (WGS) entry which is preliminary data.</text>
</comment>
<protein>
    <recommendedName>
        <fullName evidence="4">Isochorismate synthase MenF</fullName>
        <ecNumber evidence="4">5.4.4.2</ecNumber>
    </recommendedName>
    <alternativeName>
        <fullName evidence="4">Isochorismate mutase</fullName>
    </alternativeName>
</protein>
<keyword evidence="4" id="KW-0479">Metal-binding</keyword>
<dbReference type="GO" id="GO:0009234">
    <property type="term" value="P:menaquinone biosynthetic process"/>
    <property type="evidence" value="ECO:0007669"/>
    <property type="project" value="UniProtKB-UniRule"/>
</dbReference>
<feature type="binding site" evidence="4">
    <location>
        <position position="322"/>
    </location>
    <ligand>
        <name>Mg(2+)</name>
        <dbReference type="ChEBI" id="CHEBI:18420"/>
    </ligand>
</feature>
<feature type="domain" description="Chorismate-utilising enzyme C-terminal" evidence="5">
    <location>
        <begin position="207"/>
        <end position="461"/>
    </location>
</feature>
<comment type="catalytic activity">
    <reaction evidence="1 4">
        <text>chorismate = isochorismate</text>
        <dbReference type="Rhea" id="RHEA:18985"/>
        <dbReference type="ChEBI" id="CHEBI:29748"/>
        <dbReference type="ChEBI" id="CHEBI:29780"/>
        <dbReference type="EC" id="5.4.4.2"/>
    </reaction>
</comment>
<proteinExistence type="inferred from homology"/>
<evidence type="ECO:0000256" key="4">
    <source>
        <dbReference type="HAMAP-Rule" id="MF_01935"/>
    </source>
</evidence>
<dbReference type="HAMAP" id="MF_01935">
    <property type="entry name" value="MenF"/>
    <property type="match status" value="1"/>
</dbReference>
<evidence type="ECO:0000256" key="1">
    <source>
        <dbReference type="ARBA" id="ARBA00000799"/>
    </source>
</evidence>
<name>A0A165L2N0_PELLU</name>
<dbReference type="PANTHER" id="PTHR42839">
    <property type="entry name" value="ISOCHORISMATE SYNTHASE ENTC"/>
    <property type="match status" value="1"/>
</dbReference>
<dbReference type="Pfam" id="PF00425">
    <property type="entry name" value="Chorismate_bind"/>
    <property type="match status" value="1"/>
</dbReference>
<dbReference type="GO" id="GO:0008909">
    <property type="term" value="F:isochorismate synthase activity"/>
    <property type="evidence" value="ECO:0007669"/>
    <property type="project" value="UniProtKB-UniRule"/>
</dbReference>
<keyword evidence="4" id="KW-0474">Menaquinone biosynthesis</keyword>
<evidence type="ECO:0000313" key="6">
    <source>
        <dbReference type="EMBL" id="KZK73500.1"/>
    </source>
</evidence>
<comment type="similarity">
    <text evidence="2 4">Belongs to the isochorismate synthase family.</text>
</comment>
<feature type="binding site" evidence="4">
    <location>
        <position position="457"/>
    </location>
    <ligand>
        <name>Mg(2+)</name>
        <dbReference type="ChEBI" id="CHEBI:18420"/>
    </ligand>
</feature>
<keyword evidence="3 4" id="KW-0413">Isomerase</keyword>
<dbReference type="AlphaFoldDB" id="A0A165L2N0"/>
<dbReference type="NCBIfam" id="TIGR00543">
    <property type="entry name" value="isochor_syn"/>
    <property type="match status" value="1"/>
</dbReference>
<dbReference type="RefSeq" id="WP_303682462.1">
    <property type="nucleotide sequence ID" value="NZ_LVWG01000036.1"/>
</dbReference>
<feature type="active site" description="Proton acceptor" evidence="4">
    <location>
        <position position="228"/>
    </location>
</feature>